<dbReference type="GO" id="GO:0008146">
    <property type="term" value="F:sulfotransferase activity"/>
    <property type="evidence" value="ECO:0007669"/>
    <property type="project" value="InterPro"/>
</dbReference>
<organism evidence="3">
    <name type="scientific">Norrisiella sphaerica</name>
    <dbReference type="NCBI Taxonomy" id="552664"/>
    <lineage>
        <taxon>Eukaryota</taxon>
        <taxon>Sar</taxon>
        <taxon>Rhizaria</taxon>
        <taxon>Cercozoa</taxon>
        <taxon>Chlorarachniophyceae</taxon>
        <taxon>Norrisiella</taxon>
    </lineage>
</organism>
<dbReference type="Gene3D" id="3.40.50.300">
    <property type="entry name" value="P-loop containing nucleotide triphosphate hydrolases"/>
    <property type="match status" value="1"/>
</dbReference>
<reference evidence="3" key="1">
    <citation type="submission" date="2021-01" db="EMBL/GenBank/DDBJ databases">
        <authorList>
            <person name="Corre E."/>
            <person name="Pelletier E."/>
            <person name="Niang G."/>
            <person name="Scheremetjew M."/>
            <person name="Finn R."/>
            <person name="Kale V."/>
            <person name="Holt S."/>
            <person name="Cochrane G."/>
            <person name="Meng A."/>
            <person name="Brown T."/>
            <person name="Cohen L."/>
        </authorList>
    </citation>
    <scope>NUCLEOTIDE SEQUENCE</scope>
    <source>
        <strain evidence="3">BC52</strain>
    </source>
</reference>
<dbReference type="EMBL" id="HBHC01001836">
    <property type="protein sequence ID" value="CAD9651421.1"/>
    <property type="molecule type" value="Transcribed_RNA"/>
</dbReference>
<gene>
    <name evidence="3" type="ORF">NSPH01132_LOCUS1101</name>
</gene>
<dbReference type="InterPro" id="IPR000863">
    <property type="entry name" value="Sulfotransferase_dom"/>
</dbReference>
<feature type="chain" id="PRO_5031158658" description="Sulfotransferase domain-containing protein" evidence="1">
    <location>
        <begin position="21"/>
        <end position="315"/>
    </location>
</feature>
<dbReference type="SUPFAM" id="SSF52540">
    <property type="entry name" value="P-loop containing nucleoside triphosphate hydrolases"/>
    <property type="match status" value="1"/>
</dbReference>
<feature type="domain" description="Sulfotransferase" evidence="2">
    <location>
        <begin position="134"/>
        <end position="257"/>
    </location>
</feature>
<sequence length="315" mass="36186">MMLLPLHLIIGSLIFSDVTAINKKEQNLVEHHLLPLKEEIFMHRLWDGMDIEYSFDNSTHFELLTEKKFARAGTAGMFDSGTNLMDAYKILNFKAPKKLEFFKHLPPMIQNGVDYQKEYFEPRLKQFKKEGNEGIVAMVRNPISHLVSWKKAGYDLHKCSELPWETVLSSTCKFQHGRFPQFHFEAPGLVNVWNKYVRGYLELAEKHDNFMIVRFEDLVIDPEATVAAVAKFQGLKVPDPLVHVYAPAKPSGTPSGRSEALSKIQDHQYLVEGDMPIVEHLEQMCTSIDWSLVEKLPKLSKDVPSYKSDCEKFLS</sequence>
<evidence type="ECO:0000313" key="3">
    <source>
        <dbReference type="EMBL" id="CAD9651421.1"/>
    </source>
</evidence>
<protein>
    <recommendedName>
        <fullName evidence="2">Sulfotransferase domain-containing protein</fullName>
    </recommendedName>
</protein>
<dbReference type="Pfam" id="PF00685">
    <property type="entry name" value="Sulfotransfer_1"/>
    <property type="match status" value="1"/>
</dbReference>
<evidence type="ECO:0000259" key="2">
    <source>
        <dbReference type="Pfam" id="PF00685"/>
    </source>
</evidence>
<accession>A0A7S2QTE9</accession>
<evidence type="ECO:0000256" key="1">
    <source>
        <dbReference type="SAM" id="SignalP"/>
    </source>
</evidence>
<dbReference type="InterPro" id="IPR027417">
    <property type="entry name" value="P-loop_NTPase"/>
</dbReference>
<proteinExistence type="predicted"/>
<keyword evidence="1" id="KW-0732">Signal</keyword>
<feature type="signal peptide" evidence="1">
    <location>
        <begin position="1"/>
        <end position="20"/>
    </location>
</feature>
<dbReference type="AlphaFoldDB" id="A0A7S2QTE9"/>
<name>A0A7S2QTE9_9EUKA</name>